<proteinExistence type="predicted"/>
<evidence type="ECO:0000313" key="2">
    <source>
        <dbReference type="EMBL" id="KAH9365463.1"/>
    </source>
</evidence>
<comment type="caution">
    <text evidence="2">The sequence shown here is derived from an EMBL/GenBank/DDBJ whole genome shotgun (WGS) entry which is preliminary data.</text>
</comment>
<feature type="compositionally biased region" description="Basic residues" evidence="1">
    <location>
        <begin position="108"/>
        <end position="120"/>
    </location>
</feature>
<evidence type="ECO:0000313" key="3">
    <source>
        <dbReference type="Proteomes" id="UP000821853"/>
    </source>
</evidence>
<keyword evidence="3" id="KW-1185">Reference proteome</keyword>
<dbReference type="Proteomes" id="UP000821853">
    <property type="component" value="Unassembled WGS sequence"/>
</dbReference>
<evidence type="ECO:0000256" key="1">
    <source>
        <dbReference type="SAM" id="MobiDB-lite"/>
    </source>
</evidence>
<dbReference type="VEuPathDB" id="VectorBase:HLOH_062912"/>
<accession>A0A9J6FRK0</accession>
<reference evidence="2 3" key="1">
    <citation type="journal article" date="2020" name="Cell">
        <title>Large-Scale Comparative Analyses of Tick Genomes Elucidate Their Genetic Diversity and Vector Capacities.</title>
        <authorList>
            <consortium name="Tick Genome and Microbiome Consortium (TIGMIC)"/>
            <person name="Jia N."/>
            <person name="Wang J."/>
            <person name="Shi W."/>
            <person name="Du L."/>
            <person name="Sun Y."/>
            <person name="Zhan W."/>
            <person name="Jiang J.F."/>
            <person name="Wang Q."/>
            <person name="Zhang B."/>
            <person name="Ji P."/>
            <person name="Bell-Sakyi L."/>
            <person name="Cui X.M."/>
            <person name="Yuan T.T."/>
            <person name="Jiang B.G."/>
            <person name="Yang W.F."/>
            <person name="Lam T.T."/>
            <person name="Chang Q.C."/>
            <person name="Ding S.J."/>
            <person name="Wang X.J."/>
            <person name="Zhu J.G."/>
            <person name="Ruan X.D."/>
            <person name="Zhao L."/>
            <person name="Wei J.T."/>
            <person name="Ye R.Z."/>
            <person name="Que T.C."/>
            <person name="Du C.H."/>
            <person name="Zhou Y.H."/>
            <person name="Cheng J.X."/>
            <person name="Dai P.F."/>
            <person name="Guo W.B."/>
            <person name="Han X.H."/>
            <person name="Huang E.J."/>
            <person name="Li L.F."/>
            <person name="Wei W."/>
            <person name="Gao Y.C."/>
            <person name="Liu J.Z."/>
            <person name="Shao H.Z."/>
            <person name="Wang X."/>
            <person name="Wang C.C."/>
            <person name="Yang T.C."/>
            <person name="Huo Q.B."/>
            <person name="Li W."/>
            <person name="Chen H.Y."/>
            <person name="Chen S.E."/>
            <person name="Zhou L.G."/>
            <person name="Ni X.B."/>
            <person name="Tian J.H."/>
            <person name="Sheng Y."/>
            <person name="Liu T."/>
            <person name="Pan Y.S."/>
            <person name="Xia L.Y."/>
            <person name="Li J."/>
            <person name="Zhao F."/>
            <person name="Cao W.C."/>
        </authorList>
    </citation>
    <scope>NUCLEOTIDE SEQUENCE [LARGE SCALE GENOMIC DNA]</scope>
    <source>
        <strain evidence="2">HaeL-2018</strain>
    </source>
</reference>
<sequence>MLGANFRHSVVADFRGEFIAVGLARGLGARRNAHIYYGWRPRDVHTSRKKHRHVVESAAQSCFPNRPGTLSQGPHTHAHTRTASRRRRLRRSRRRKRNATRAGTQHLTRQHSCGRPRKRHVGDEAESAVGVRLDLFGLLASTTSLRSRFFFLLAGFRRGGPRSFFFYADSPK</sequence>
<feature type="region of interest" description="Disordered" evidence="1">
    <location>
        <begin position="62"/>
        <end position="121"/>
    </location>
</feature>
<organism evidence="2 3">
    <name type="scientific">Haemaphysalis longicornis</name>
    <name type="common">Bush tick</name>
    <dbReference type="NCBI Taxonomy" id="44386"/>
    <lineage>
        <taxon>Eukaryota</taxon>
        <taxon>Metazoa</taxon>
        <taxon>Ecdysozoa</taxon>
        <taxon>Arthropoda</taxon>
        <taxon>Chelicerata</taxon>
        <taxon>Arachnida</taxon>
        <taxon>Acari</taxon>
        <taxon>Parasitiformes</taxon>
        <taxon>Ixodida</taxon>
        <taxon>Ixodoidea</taxon>
        <taxon>Ixodidae</taxon>
        <taxon>Haemaphysalinae</taxon>
        <taxon>Haemaphysalis</taxon>
    </lineage>
</organism>
<feature type="compositionally biased region" description="Polar residues" evidence="1">
    <location>
        <begin position="62"/>
        <end position="74"/>
    </location>
</feature>
<feature type="compositionally biased region" description="Basic residues" evidence="1">
    <location>
        <begin position="76"/>
        <end position="99"/>
    </location>
</feature>
<gene>
    <name evidence="2" type="ORF">HPB48_021418</name>
</gene>
<dbReference type="AlphaFoldDB" id="A0A9J6FRK0"/>
<protein>
    <submittedName>
        <fullName evidence="2">Uncharacterized protein</fullName>
    </submittedName>
</protein>
<dbReference type="EMBL" id="JABSTR010000003">
    <property type="protein sequence ID" value="KAH9365463.1"/>
    <property type="molecule type" value="Genomic_DNA"/>
</dbReference>
<name>A0A9J6FRK0_HAELO</name>